<feature type="binding site" evidence="1">
    <location>
        <position position="972"/>
    </location>
    <ligand>
        <name>Zn(2+)</name>
        <dbReference type="ChEBI" id="CHEBI:29105"/>
    </ligand>
</feature>
<dbReference type="NCBIfam" id="TIGR03897">
    <property type="entry name" value="lanti_2_LanM"/>
    <property type="match status" value="1"/>
</dbReference>
<dbReference type="Gene3D" id="1.50.10.10">
    <property type="match status" value="1"/>
</dbReference>
<evidence type="ECO:0000259" key="2">
    <source>
        <dbReference type="Pfam" id="PF13575"/>
    </source>
</evidence>
<dbReference type="eggNOG" id="COG4403">
    <property type="taxonomic scope" value="Bacteria"/>
</dbReference>
<dbReference type="InterPro" id="IPR007822">
    <property type="entry name" value="LANC-like"/>
</dbReference>
<dbReference type="HOGENOM" id="CLU_009398_0_0_3"/>
<dbReference type="PIRSF" id="PIRSF037228">
    <property type="entry name" value="Lant_mod_RumM"/>
    <property type="match status" value="1"/>
</dbReference>
<reference evidence="4" key="1">
    <citation type="submission" date="2008-04" db="EMBL/GenBank/DDBJ databases">
        <title>Complete sequence of chromosome of Nostoc punctiforme ATCC 29133.</title>
        <authorList>
            <consortium name="US DOE Joint Genome Institute"/>
            <person name="Copeland A."/>
            <person name="Lucas S."/>
            <person name="Lapidus A."/>
            <person name="Glavina del Rio T."/>
            <person name="Dalin E."/>
            <person name="Tice H."/>
            <person name="Pitluck S."/>
            <person name="Chain P."/>
            <person name="Malfatti S."/>
            <person name="Shin M."/>
            <person name="Vergez L."/>
            <person name="Schmutz J."/>
            <person name="Larimer F."/>
            <person name="Land M."/>
            <person name="Hauser L."/>
            <person name="Kyrpides N."/>
            <person name="Kim E."/>
            <person name="Meeks J.C."/>
            <person name="Elhai J."/>
            <person name="Campbell E.L."/>
            <person name="Thiel T."/>
            <person name="Longmire J."/>
            <person name="Potts M."/>
            <person name="Atlas R."/>
        </authorList>
    </citation>
    <scope>NUCLEOTIDE SEQUENCE [LARGE SCALE GENOMIC DNA]</scope>
    <source>
        <strain evidence="4">ATCC 29133 / PCC 73102</strain>
    </source>
</reference>
<dbReference type="InterPro" id="IPR017146">
    <property type="entry name" value="Lanti_2_LanM"/>
</dbReference>
<evidence type="ECO:0000313" key="4">
    <source>
        <dbReference type="Proteomes" id="UP000001191"/>
    </source>
</evidence>
<dbReference type="PhylomeDB" id="B2J1F5"/>
<reference evidence="3 4" key="2">
    <citation type="journal article" date="2013" name="Plant Physiol.">
        <title>A Nostoc punctiforme Sugar Transporter Necessary to Establish a Cyanobacterium-Plant Symbiosis.</title>
        <authorList>
            <person name="Ekman M."/>
            <person name="Picossi S."/>
            <person name="Campbell E.L."/>
            <person name="Meeks J.C."/>
            <person name="Flores E."/>
        </authorList>
    </citation>
    <scope>NUCLEOTIDE SEQUENCE [LARGE SCALE GENOMIC DNA]</scope>
    <source>
        <strain evidence="4">ATCC 29133 / PCC 73102</strain>
    </source>
</reference>
<dbReference type="InterPro" id="IPR012341">
    <property type="entry name" value="6hp_glycosidase-like_sf"/>
</dbReference>
<dbReference type="InterPro" id="IPR025410">
    <property type="entry name" value="Lant_dehyd"/>
</dbReference>
<accession>B2J1F5</accession>
<dbReference type="PANTHER" id="PTHR12736">
    <property type="entry name" value="LANC-LIKE PROTEIN"/>
    <property type="match status" value="1"/>
</dbReference>
<dbReference type="AlphaFoldDB" id="B2J1F5"/>
<dbReference type="Pfam" id="PF05147">
    <property type="entry name" value="LANC_like"/>
    <property type="match status" value="1"/>
</dbReference>
<dbReference type="CDD" id="cd04792">
    <property type="entry name" value="LanM-like"/>
    <property type="match status" value="1"/>
</dbReference>
<name>B2J1F5_NOSP7</name>
<keyword evidence="4" id="KW-1185">Reference proteome</keyword>
<organism evidence="3 4">
    <name type="scientific">Nostoc punctiforme (strain ATCC 29133 / PCC 73102)</name>
    <dbReference type="NCBI Taxonomy" id="63737"/>
    <lineage>
        <taxon>Bacteria</taxon>
        <taxon>Bacillati</taxon>
        <taxon>Cyanobacteriota</taxon>
        <taxon>Cyanophyceae</taxon>
        <taxon>Nostocales</taxon>
        <taxon>Nostocaceae</taxon>
        <taxon>Nostoc</taxon>
    </lineage>
</organism>
<feature type="binding site" evidence="1">
    <location>
        <position position="1017"/>
    </location>
    <ligand>
        <name>Zn(2+)</name>
        <dbReference type="ChEBI" id="CHEBI:29105"/>
    </ligand>
</feature>
<evidence type="ECO:0000256" key="1">
    <source>
        <dbReference type="PIRSR" id="PIRSR607822-1"/>
    </source>
</evidence>
<feature type="domain" description="Lantibiotic biosynthesis protein dehydration" evidence="2">
    <location>
        <begin position="233"/>
        <end position="621"/>
    </location>
</feature>
<dbReference type="EMBL" id="CP001037">
    <property type="protein sequence ID" value="ACC83386.1"/>
    <property type="molecule type" value="Genomic_DNA"/>
</dbReference>
<dbReference type="GO" id="GO:0005975">
    <property type="term" value="P:carbohydrate metabolic process"/>
    <property type="evidence" value="ECO:0007669"/>
    <property type="project" value="InterPro"/>
</dbReference>
<dbReference type="GO" id="GO:0046872">
    <property type="term" value="F:metal ion binding"/>
    <property type="evidence" value="ECO:0007669"/>
    <property type="project" value="UniProtKB-KW"/>
</dbReference>
<protein>
    <submittedName>
        <fullName evidence="3">Lanthionine synthetase C family protein</fullName>
    </submittedName>
</protein>
<dbReference type="GO" id="GO:0031179">
    <property type="term" value="P:peptide modification"/>
    <property type="evidence" value="ECO:0007669"/>
    <property type="project" value="InterPro"/>
</dbReference>
<dbReference type="STRING" id="63737.Npun_F5047"/>
<dbReference type="GO" id="GO:0005886">
    <property type="term" value="C:plasma membrane"/>
    <property type="evidence" value="ECO:0007669"/>
    <property type="project" value="TreeGrafter"/>
</dbReference>
<dbReference type="Proteomes" id="UP000001191">
    <property type="component" value="Chromosome"/>
</dbReference>
<sequence length="1101" mass="123764">MSQLFVQSSQQIPLSDLATIVTKASFLWERLNTKQFAIAAGLLNEQKIDHRLERWCQVVAQGNWNTLQKRLEWEGLDFDTIRPQLGTVEFNAGQPLPKWAETLQKIIQTATEFQPELETFLPTDSENPIPFEDIFLPIIKVARLELRTRLEEHLPQLLLTETAYRNLERSLLQRLATFCTKTLHFEFSQARPFGQNLLNLLGLETESEKTKTHYNKFVNQLLQDGLMAFFCKYPVLGRLVATVVNFWVDFTAEFLQRLAEDKADIQQIFGEFGSEQPDYLGKVAEIKTSLSDPHKQGRTVILLTFESGLKLVYKPKDLGLEVSFNQFLDWCNQHSHLLDFKVIQVLNRNNYGWVEYVEHQACIDEAAAERFYQRAGMLLCVLYTLRGTDCHHENLIASGEHLVLIDTETLLHHEANLIENSPDMQGSEANAEQQLGNSVLRSGLLPRWDFSSDRRVAYDVSGLGSTDPQQAPQKVPRWGLVNTDEMHLGYEFITLPIQKNVPYIGEIGLSPNDYQAQIAAGFEQMYRFLMDNKDMLFQPKSPLTVMGKQQVRFVFRPTRVYSVILQKIWASDYLKDGIDYSIELERLSCAFLVAQEKPNAWHILSAELRAMEQLDIPFFTANAASDELSVSDDLSIPHYFKQPSYHHVLRQLQAMSKTDLARQIAIIQGSFHAKLAQTSSEESEQWDVESAPLLSSAQLIEEAGAIANALEKTAILDPDGSINWIGLNYVPEAERFRLQVLGSGLYDGRSGVALFLAALNKVAGEPRLRDLALRTLQPLRRQIQTFDLESQQRMSRLMGIGGGAGLGSLIYAFVKVRQFLNDETLLADAQALAEWMTPELIAADKKLDIMSGAAGAILGLLSLYEVTKDATVLEKAIACGQHLLSRQVSYKGAPKAWQTLGEQPLTGFSHGTAGISYALLRLYTVTQNQDYYEAALAGIEYERSVFCESQGNWPDFRSAEMNQPPGFPVRWCHGATGIGLGRLGSLGVIDSPEIEQEIEIALQTTQNYSLQDSDHLCCGNLGRIEVLLVGAQRCSRSDWHQIALQNAANVVAKAKQTGAYQMFTNLPSSVFHPSLFRGTAGIGYELLRLATDDLPSVLLWE</sequence>
<dbReference type="OrthoDB" id="9148343at2"/>
<dbReference type="Pfam" id="PF13575">
    <property type="entry name" value="DUF4135"/>
    <property type="match status" value="1"/>
</dbReference>
<dbReference type="RefSeq" id="WP_012411340.1">
    <property type="nucleotide sequence ID" value="NC_010628.1"/>
</dbReference>
<evidence type="ECO:0000313" key="3">
    <source>
        <dbReference type="EMBL" id="ACC83386.1"/>
    </source>
</evidence>
<dbReference type="EnsemblBacteria" id="ACC83386">
    <property type="protein sequence ID" value="ACC83386"/>
    <property type="gene ID" value="Npun_F5047"/>
</dbReference>
<dbReference type="KEGG" id="npu:Npun_F5047"/>
<dbReference type="PRINTS" id="PR01950">
    <property type="entry name" value="LANCSUPER"/>
</dbReference>
<proteinExistence type="predicted"/>
<dbReference type="PANTHER" id="PTHR12736:SF7">
    <property type="entry name" value="LANC-LIKE PROTEIN 3"/>
    <property type="match status" value="1"/>
</dbReference>
<dbReference type="SMART" id="SM01260">
    <property type="entry name" value="LANC_like"/>
    <property type="match status" value="1"/>
</dbReference>
<keyword evidence="1" id="KW-0862">Zinc</keyword>
<gene>
    <name evidence="3" type="ordered locus">Npun_F5047</name>
</gene>
<dbReference type="SUPFAM" id="SSF158745">
    <property type="entry name" value="LanC-like"/>
    <property type="match status" value="1"/>
</dbReference>
<keyword evidence="1" id="KW-0479">Metal-binding</keyword>